<dbReference type="FunFam" id="3.40.50.720:FF:000065">
    <property type="entry name" value="UDP-glucuronic acid decarboxylase 1"/>
    <property type="match status" value="1"/>
</dbReference>
<feature type="domain" description="NAD(P)-binding" evidence="18">
    <location>
        <begin position="39"/>
        <end position="333"/>
    </location>
</feature>
<dbReference type="CDD" id="cd05230">
    <property type="entry name" value="UGD_SDR_e"/>
    <property type="match status" value="1"/>
</dbReference>
<evidence type="ECO:0000256" key="7">
    <source>
        <dbReference type="ARBA" id="ARBA00022692"/>
    </source>
</evidence>
<keyword evidence="14" id="KW-0325">Glycoprotein</keyword>
<dbReference type="EMBL" id="JADGJQ010000011">
    <property type="protein sequence ID" value="KAJ3181701.1"/>
    <property type="molecule type" value="Genomic_DNA"/>
</dbReference>
<evidence type="ECO:0000256" key="14">
    <source>
        <dbReference type="ARBA" id="ARBA00023180"/>
    </source>
</evidence>
<accession>A0AAD5XS84</accession>
<evidence type="ECO:0000256" key="16">
    <source>
        <dbReference type="ARBA" id="ARBA00031585"/>
    </source>
</evidence>
<evidence type="ECO:0000256" key="2">
    <source>
        <dbReference type="ARBA" id="ARBA00004447"/>
    </source>
</evidence>
<dbReference type="InterPro" id="IPR044516">
    <property type="entry name" value="UXS-like"/>
</dbReference>
<comment type="catalytic activity">
    <reaction evidence="17">
        <text>UDP-alpha-D-glucuronate + H(+) = UDP-alpha-D-xylose + CO2</text>
        <dbReference type="Rhea" id="RHEA:23916"/>
        <dbReference type="ChEBI" id="CHEBI:15378"/>
        <dbReference type="ChEBI" id="CHEBI:16526"/>
        <dbReference type="ChEBI" id="CHEBI:57632"/>
        <dbReference type="ChEBI" id="CHEBI:58052"/>
        <dbReference type="EC" id="4.1.1.35"/>
    </reaction>
    <physiologicalReaction direction="left-to-right" evidence="17">
        <dbReference type="Rhea" id="RHEA:23917"/>
    </physiologicalReaction>
</comment>
<keyword evidence="20" id="KW-1185">Reference proteome</keyword>
<comment type="similarity">
    <text evidence="4">Belongs to the NAD(P)-dependent epimerase/dehydratase family. UDP-glucuronic acid decarboxylase subfamily.</text>
</comment>
<evidence type="ECO:0000259" key="18">
    <source>
        <dbReference type="Pfam" id="PF16363"/>
    </source>
</evidence>
<sequence>MVLPFAHDIIAALPPGQDALDALRAHIRELPPASVKRVLVSGGAGFVGSHLVDKLLLMGHSVIVLDNFYTGSADNLKHWTGYSKLRIINHDVTSPFSADIDQIYHLACPASPPQYQRDPIFTISTCTTGTMNMLKLAKERRARVLVASSSEVYGDPLEHPQSESYWGHVNPIGPRACYDEGKRISETLSYAFARSENVDVRVVRIFNTFGPRMNPLDGRVVSNFIVQALRGENLTLYGDGEQTRCFQYVPDLVDGLIAVMEGSCSEPINLGNPEEYTVRALAEIIRNSVNKDIGIVQLPTAMDDPQRRRPDISKAKKEVGWQPRFSMQHGLHQTVEFFAKIPSLAKGV</sequence>
<dbReference type="PANTHER" id="PTHR43078">
    <property type="entry name" value="UDP-GLUCURONIC ACID DECARBOXYLASE-RELATED"/>
    <property type="match status" value="1"/>
</dbReference>
<evidence type="ECO:0000256" key="15">
    <source>
        <dbReference type="ARBA" id="ARBA00023239"/>
    </source>
</evidence>
<dbReference type="GO" id="GO:0032580">
    <property type="term" value="C:Golgi cisterna membrane"/>
    <property type="evidence" value="ECO:0007669"/>
    <property type="project" value="UniProtKB-SubCell"/>
</dbReference>
<dbReference type="AlphaFoldDB" id="A0AAD5XS84"/>
<organism evidence="19 20">
    <name type="scientific">Geranomyces variabilis</name>
    <dbReference type="NCBI Taxonomy" id="109894"/>
    <lineage>
        <taxon>Eukaryota</taxon>
        <taxon>Fungi</taxon>
        <taxon>Fungi incertae sedis</taxon>
        <taxon>Chytridiomycota</taxon>
        <taxon>Chytridiomycota incertae sedis</taxon>
        <taxon>Chytridiomycetes</taxon>
        <taxon>Spizellomycetales</taxon>
        <taxon>Powellomycetaceae</taxon>
        <taxon>Geranomyces</taxon>
    </lineage>
</organism>
<keyword evidence="13" id="KW-0472">Membrane</keyword>
<evidence type="ECO:0000256" key="13">
    <source>
        <dbReference type="ARBA" id="ARBA00023136"/>
    </source>
</evidence>
<comment type="cofactor">
    <cofactor evidence="1">
        <name>NAD(+)</name>
        <dbReference type="ChEBI" id="CHEBI:57540"/>
    </cofactor>
</comment>
<dbReference type="Pfam" id="PF16363">
    <property type="entry name" value="GDP_Man_Dehyd"/>
    <property type="match status" value="1"/>
</dbReference>
<keyword evidence="10" id="KW-1133">Transmembrane helix</keyword>
<keyword evidence="11" id="KW-0520">NAD</keyword>
<evidence type="ECO:0000256" key="6">
    <source>
        <dbReference type="ARBA" id="ARBA00018816"/>
    </source>
</evidence>
<dbReference type="EC" id="4.1.1.35" evidence="5"/>
<reference evidence="19" key="1">
    <citation type="submission" date="2020-05" db="EMBL/GenBank/DDBJ databases">
        <title>Phylogenomic resolution of chytrid fungi.</title>
        <authorList>
            <person name="Stajich J.E."/>
            <person name="Amses K."/>
            <person name="Simmons R."/>
            <person name="Seto K."/>
            <person name="Myers J."/>
            <person name="Bonds A."/>
            <person name="Quandt C.A."/>
            <person name="Barry K."/>
            <person name="Liu P."/>
            <person name="Grigoriev I."/>
            <person name="Longcore J.E."/>
            <person name="James T.Y."/>
        </authorList>
    </citation>
    <scope>NUCLEOTIDE SEQUENCE</scope>
    <source>
        <strain evidence="19">JEL0379</strain>
    </source>
</reference>
<evidence type="ECO:0000256" key="1">
    <source>
        <dbReference type="ARBA" id="ARBA00001911"/>
    </source>
</evidence>
<evidence type="ECO:0000256" key="5">
    <source>
        <dbReference type="ARBA" id="ARBA00012290"/>
    </source>
</evidence>
<keyword evidence="12" id="KW-0333">Golgi apparatus</keyword>
<comment type="subcellular location">
    <subcellularLocation>
        <location evidence="2">Golgi apparatus</location>
        <location evidence="2">Golgi stack membrane</location>
        <topology evidence="2">Single-pass type II membrane protein</topology>
    </subcellularLocation>
</comment>
<evidence type="ECO:0000313" key="19">
    <source>
        <dbReference type="EMBL" id="KAJ3181701.1"/>
    </source>
</evidence>
<dbReference type="GO" id="GO:0042732">
    <property type="term" value="P:D-xylose metabolic process"/>
    <property type="evidence" value="ECO:0007669"/>
    <property type="project" value="InterPro"/>
</dbReference>
<keyword evidence="8" id="KW-0210">Decarboxylase</keyword>
<dbReference type="SUPFAM" id="SSF51735">
    <property type="entry name" value="NAD(P)-binding Rossmann-fold domains"/>
    <property type="match status" value="1"/>
</dbReference>
<comment type="pathway">
    <text evidence="3">Nucleotide-sugar biosynthesis; UDP-alpha-D-xylose biosynthesis; UDP-alpha-D-xylose from UDP-alpha-D-glucuronate: step 1/1.</text>
</comment>
<dbReference type="InterPro" id="IPR036291">
    <property type="entry name" value="NAD(P)-bd_dom_sf"/>
</dbReference>
<evidence type="ECO:0000256" key="17">
    <source>
        <dbReference type="ARBA" id="ARBA00049410"/>
    </source>
</evidence>
<dbReference type="PANTHER" id="PTHR43078:SF6">
    <property type="entry name" value="UDP-GLUCURONIC ACID DECARBOXYLASE 1"/>
    <property type="match status" value="1"/>
</dbReference>
<keyword evidence="9" id="KW-0735">Signal-anchor</keyword>
<dbReference type="Proteomes" id="UP001212152">
    <property type="component" value="Unassembled WGS sequence"/>
</dbReference>
<keyword evidence="7" id="KW-0812">Transmembrane</keyword>
<protein>
    <recommendedName>
        <fullName evidence="6">UDP-glucuronic acid decarboxylase 1</fullName>
        <ecNumber evidence="5">4.1.1.35</ecNumber>
    </recommendedName>
    <alternativeName>
        <fullName evidence="16">UDP-glucuronate decarboxylase 1</fullName>
    </alternativeName>
</protein>
<name>A0AAD5XS84_9FUNG</name>
<evidence type="ECO:0000256" key="8">
    <source>
        <dbReference type="ARBA" id="ARBA00022793"/>
    </source>
</evidence>
<dbReference type="Gene3D" id="3.40.50.720">
    <property type="entry name" value="NAD(P)-binding Rossmann-like Domain"/>
    <property type="match status" value="1"/>
</dbReference>
<evidence type="ECO:0000256" key="11">
    <source>
        <dbReference type="ARBA" id="ARBA00023027"/>
    </source>
</evidence>
<evidence type="ECO:0000313" key="20">
    <source>
        <dbReference type="Proteomes" id="UP001212152"/>
    </source>
</evidence>
<dbReference type="GO" id="GO:0070403">
    <property type="term" value="F:NAD+ binding"/>
    <property type="evidence" value="ECO:0007669"/>
    <property type="project" value="InterPro"/>
</dbReference>
<dbReference type="GO" id="GO:0048040">
    <property type="term" value="F:UDP-glucuronate decarboxylase activity"/>
    <property type="evidence" value="ECO:0007669"/>
    <property type="project" value="UniProtKB-EC"/>
</dbReference>
<gene>
    <name evidence="19" type="ORF">HDU87_000719</name>
</gene>
<comment type="caution">
    <text evidence="19">The sequence shown here is derived from an EMBL/GenBank/DDBJ whole genome shotgun (WGS) entry which is preliminary data.</text>
</comment>
<evidence type="ECO:0000256" key="9">
    <source>
        <dbReference type="ARBA" id="ARBA00022968"/>
    </source>
</evidence>
<proteinExistence type="inferred from homology"/>
<evidence type="ECO:0000256" key="12">
    <source>
        <dbReference type="ARBA" id="ARBA00023034"/>
    </source>
</evidence>
<dbReference type="InterPro" id="IPR016040">
    <property type="entry name" value="NAD(P)-bd_dom"/>
</dbReference>
<evidence type="ECO:0000256" key="3">
    <source>
        <dbReference type="ARBA" id="ARBA00005100"/>
    </source>
</evidence>
<evidence type="ECO:0000256" key="10">
    <source>
        <dbReference type="ARBA" id="ARBA00022989"/>
    </source>
</evidence>
<evidence type="ECO:0000256" key="4">
    <source>
        <dbReference type="ARBA" id="ARBA00007505"/>
    </source>
</evidence>
<keyword evidence="15" id="KW-0456">Lyase</keyword>